<feature type="transmembrane region" description="Helical" evidence="6">
    <location>
        <begin position="92"/>
        <end position="109"/>
    </location>
</feature>
<name>A0A839E4W4_9MICO</name>
<dbReference type="GO" id="GO:0005886">
    <property type="term" value="C:plasma membrane"/>
    <property type="evidence" value="ECO:0007669"/>
    <property type="project" value="UniProtKB-SubCell"/>
</dbReference>
<evidence type="ECO:0000256" key="4">
    <source>
        <dbReference type="ARBA" id="ARBA00022989"/>
    </source>
</evidence>
<feature type="transmembrane region" description="Helical" evidence="6">
    <location>
        <begin position="115"/>
        <end position="135"/>
    </location>
</feature>
<feature type="transmembrane region" description="Helical" evidence="6">
    <location>
        <begin position="267"/>
        <end position="286"/>
    </location>
</feature>
<dbReference type="Pfam" id="PF07690">
    <property type="entry name" value="MFS_1"/>
    <property type="match status" value="1"/>
</dbReference>
<evidence type="ECO:0000256" key="2">
    <source>
        <dbReference type="ARBA" id="ARBA00022475"/>
    </source>
</evidence>
<feature type="transmembrane region" description="Helical" evidence="6">
    <location>
        <begin position="395"/>
        <end position="413"/>
    </location>
</feature>
<comment type="subcellular location">
    <subcellularLocation>
        <location evidence="1">Cell membrane</location>
        <topology evidence="1">Multi-pass membrane protein</topology>
    </subcellularLocation>
</comment>
<evidence type="ECO:0000313" key="7">
    <source>
        <dbReference type="EMBL" id="MBA8846820.1"/>
    </source>
</evidence>
<dbReference type="InterPro" id="IPR036259">
    <property type="entry name" value="MFS_trans_sf"/>
</dbReference>
<keyword evidence="8" id="KW-1185">Reference proteome</keyword>
<reference evidence="7 8" key="1">
    <citation type="submission" date="2020-07" db="EMBL/GenBank/DDBJ databases">
        <title>Sequencing the genomes of 1000 actinobacteria strains.</title>
        <authorList>
            <person name="Klenk H.-P."/>
        </authorList>
    </citation>
    <scope>NUCLEOTIDE SEQUENCE [LARGE SCALE GENOMIC DNA]</scope>
    <source>
        <strain evidence="7 8">DSM 19663</strain>
    </source>
</reference>
<dbReference type="SUPFAM" id="SSF103473">
    <property type="entry name" value="MFS general substrate transporter"/>
    <property type="match status" value="1"/>
</dbReference>
<feature type="transmembrane region" description="Helical" evidence="6">
    <location>
        <begin position="322"/>
        <end position="344"/>
    </location>
</feature>
<keyword evidence="5 6" id="KW-0472">Membrane</keyword>
<feature type="transmembrane region" description="Helical" evidence="6">
    <location>
        <begin position="365"/>
        <end position="389"/>
    </location>
</feature>
<feature type="transmembrane region" description="Helical" evidence="6">
    <location>
        <begin position="34"/>
        <end position="53"/>
    </location>
</feature>
<keyword evidence="2" id="KW-1003">Cell membrane</keyword>
<proteinExistence type="predicted"/>
<dbReference type="Gene3D" id="1.20.1250.20">
    <property type="entry name" value="MFS general substrate transporter like domains"/>
    <property type="match status" value="1"/>
</dbReference>
<accession>A0A839E4W4</accession>
<dbReference type="GO" id="GO:0022857">
    <property type="term" value="F:transmembrane transporter activity"/>
    <property type="evidence" value="ECO:0007669"/>
    <property type="project" value="InterPro"/>
</dbReference>
<dbReference type="PANTHER" id="PTHR23513">
    <property type="entry name" value="INTEGRAL MEMBRANE EFFLUX PROTEIN-RELATED"/>
    <property type="match status" value="1"/>
</dbReference>
<sequence>MTTEPTAAAPSSGPSLWRRPNFLRFWGGEAGAQLGSELGFLAMPVLAIILLGADEIEVGLLGAAGTLAFLIVGLPAGAWIDRARKRPIMMRANAVRVLALAAVPLLWWAGVLEVWHLILFAVVVGVATVFFDVAYQSYIPVLVPRARIADANGKLESTAQLAGVGGPALGGLLLTIVQAPVLLVATAATYLGSFVMLATVRDDEVARPKEDRRPLRVEIAEGLRFVFGNRLLRAITLCTASTNFFATIGLTMLPLLVLRDLGLGPEIFGIATAVGAIGGIVGAIVAARLSAIVGEGTIIPVAALLGVVGLIPIVLMPLLPAAAIPLLMLGQALSAIAVLVYNIAQVSFRQRICPLPLLGRMNASIRFVVWGVMPIAGVLSGLLAAQLGIATTLQIALVGMLLGSGFVVLSPLLRMRRLPDSADECTTIAR</sequence>
<dbReference type="Proteomes" id="UP000585905">
    <property type="component" value="Unassembled WGS sequence"/>
</dbReference>
<protein>
    <submittedName>
        <fullName evidence="7">MFS family permease</fullName>
    </submittedName>
</protein>
<dbReference type="CDD" id="cd06173">
    <property type="entry name" value="MFS_MefA_like"/>
    <property type="match status" value="1"/>
</dbReference>
<evidence type="ECO:0000256" key="5">
    <source>
        <dbReference type="ARBA" id="ARBA00023136"/>
    </source>
</evidence>
<feature type="transmembrane region" description="Helical" evidence="6">
    <location>
        <begin position="59"/>
        <end position="80"/>
    </location>
</feature>
<keyword evidence="4 6" id="KW-1133">Transmembrane helix</keyword>
<evidence type="ECO:0000313" key="8">
    <source>
        <dbReference type="Proteomes" id="UP000585905"/>
    </source>
</evidence>
<comment type="caution">
    <text evidence="7">The sequence shown here is derived from an EMBL/GenBank/DDBJ whole genome shotgun (WGS) entry which is preliminary data.</text>
</comment>
<feature type="transmembrane region" description="Helical" evidence="6">
    <location>
        <begin position="182"/>
        <end position="200"/>
    </location>
</feature>
<dbReference type="PANTHER" id="PTHR23513:SF6">
    <property type="entry name" value="MAJOR FACILITATOR SUPERFAMILY ASSOCIATED DOMAIN-CONTAINING PROTEIN"/>
    <property type="match status" value="1"/>
</dbReference>
<dbReference type="InterPro" id="IPR011701">
    <property type="entry name" value="MFS"/>
</dbReference>
<keyword evidence="3 6" id="KW-0812">Transmembrane</keyword>
<feature type="transmembrane region" description="Helical" evidence="6">
    <location>
        <begin position="298"/>
        <end position="316"/>
    </location>
</feature>
<dbReference type="AlphaFoldDB" id="A0A839E4W4"/>
<gene>
    <name evidence="7" type="ORF">FHX53_000384</name>
</gene>
<dbReference type="RefSeq" id="WP_182489670.1">
    <property type="nucleotide sequence ID" value="NZ_BAAAOV010000002.1"/>
</dbReference>
<evidence type="ECO:0000256" key="1">
    <source>
        <dbReference type="ARBA" id="ARBA00004651"/>
    </source>
</evidence>
<dbReference type="EMBL" id="JACGWX010000001">
    <property type="protein sequence ID" value="MBA8846820.1"/>
    <property type="molecule type" value="Genomic_DNA"/>
</dbReference>
<evidence type="ECO:0000256" key="3">
    <source>
        <dbReference type="ARBA" id="ARBA00022692"/>
    </source>
</evidence>
<organism evidence="7 8">
    <name type="scientific">Microcella alkalica</name>
    <dbReference type="NCBI Taxonomy" id="355930"/>
    <lineage>
        <taxon>Bacteria</taxon>
        <taxon>Bacillati</taxon>
        <taxon>Actinomycetota</taxon>
        <taxon>Actinomycetes</taxon>
        <taxon>Micrococcales</taxon>
        <taxon>Microbacteriaceae</taxon>
        <taxon>Microcella</taxon>
    </lineage>
</organism>
<evidence type="ECO:0000256" key="6">
    <source>
        <dbReference type="SAM" id="Phobius"/>
    </source>
</evidence>
<feature type="transmembrane region" description="Helical" evidence="6">
    <location>
        <begin position="234"/>
        <end position="255"/>
    </location>
</feature>